<feature type="transmembrane region" description="Helical" evidence="5">
    <location>
        <begin position="334"/>
        <end position="358"/>
    </location>
</feature>
<gene>
    <name evidence="7" type="ORF">TM49_04825</name>
</gene>
<keyword evidence="4 5" id="KW-0472">Membrane</keyword>
<dbReference type="InterPro" id="IPR036259">
    <property type="entry name" value="MFS_trans_sf"/>
</dbReference>
<evidence type="ECO:0000313" key="7">
    <source>
        <dbReference type="EMBL" id="AJY45169.1"/>
    </source>
</evidence>
<dbReference type="PANTHER" id="PTHR23514:SF13">
    <property type="entry name" value="INNER MEMBRANE PROTEIN YBJJ"/>
    <property type="match status" value="1"/>
</dbReference>
<protein>
    <submittedName>
        <fullName evidence="7">Membrane protein</fullName>
    </submittedName>
</protein>
<feature type="transmembrane region" description="Helical" evidence="5">
    <location>
        <begin position="20"/>
        <end position="37"/>
    </location>
</feature>
<feature type="domain" description="Major facilitator superfamily (MFS) profile" evidence="6">
    <location>
        <begin position="18"/>
        <end position="390"/>
    </location>
</feature>
<keyword evidence="8" id="KW-1185">Reference proteome</keyword>
<reference evidence="7 8" key="1">
    <citation type="journal article" date="2015" name="Genome Announc.">
        <title>Complete genome sequence of Martelella endophytica YC6887, which has antifungal activity associated with a halophyte.</title>
        <authorList>
            <person name="Khan A."/>
            <person name="Khan H."/>
            <person name="Chung E.J."/>
            <person name="Hossain M.T."/>
            <person name="Chung Y.R."/>
        </authorList>
    </citation>
    <scope>NUCLEOTIDE SEQUENCE [LARGE SCALE GENOMIC DNA]</scope>
    <source>
        <strain evidence="7">YC6887</strain>
    </source>
</reference>
<dbReference type="PATRIC" id="fig|1486262.3.peg.984"/>
<keyword evidence="3 5" id="KW-1133">Transmembrane helix</keyword>
<dbReference type="STRING" id="1486262.TM49_04825"/>
<dbReference type="GO" id="GO:0016020">
    <property type="term" value="C:membrane"/>
    <property type="evidence" value="ECO:0007669"/>
    <property type="project" value="UniProtKB-SubCell"/>
</dbReference>
<dbReference type="HOGENOM" id="CLU_035309_1_1_5"/>
<proteinExistence type="predicted"/>
<dbReference type="GO" id="GO:0022857">
    <property type="term" value="F:transmembrane transporter activity"/>
    <property type="evidence" value="ECO:0007669"/>
    <property type="project" value="InterPro"/>
</dbReference>
<organism evidence="7 8">
    <name type="scientific">Martelella endophytica</name>
    <dbReference type="NCBI Taxonomy" id="1486262"/>
    <lineage>
        <taxon>Bacteria</taxon>
        <taxon>Pseudomonadati</taxon>
        <taxon>Pseudomonadota</taxon>
        <taxon>Alphaproteobacteria</taxon>
        <taxon>Hyphomicrobiales</taxon>
        <taxon>Aurantimonadaceae</taxon>
        <taxon>Martelella</taxon>
    </lineage>
</organism>
<dbReference type="EMBL" id="CP010803">
    <property type="protein sequence ID" value="AJY45169.1"/>
    <property type="molecule type" value="Genomic_DNA"/>
</dbReference>
<feature type="transmembrane region" description="Helical" evidence="5">
    <location>
        <begin position="364"/>
        <end position="385"/>
    </location>
</feature>
<feature type="transmembrane region" description="Helical" evidence="5">
    <location>
        <begin position="245"/>
        <end position="267"/>
    </location>
</feature>
<dbReference type="Pfam" id="PF07690">
    <property type="entry name" value="MFS_1"/>
    <property type="match status" value="1"/>
</dbReference>
<evidence type="ECO:0000256" key="4">
    <source>
        <dbReference type="ARBA" id="ARBA00023136"/>
    </source>
</evidence>
<dbReference type="PROSITE" id="PS50850">
    <property type="entry name" value="MFS"/>
    <property type="match status" value="1"/>
</dbReference>
<evidence type="ECO:0000256" key="1">
    <source>
        <dbReference type="ARBA" id="ARBA00004141"/>
    </source>
</evidence>
<feature type="transmembrane region" description="Helical" evidence="5">
    <location>
        <begin position="302"/>
        <end position="322"/>
    </location>
</feature>
<dbReference type="InterPro" id="IPR020846">
    <property type="entry name" value="MFS_dom"/>
</dbReference>
<feature type="transmembrane region" description="Helical" evidence="5">
    <location>
        <begin position="159"/>
        <end position="186"/>
    </location>
</feature>
<keyword evidence="2 5" id="KW-0812">Transmembrane</keyword>
<name>A0A0D5LLU0_MAREN</name>
<dbReference type="Gene3D" id="1.20.1250.20">
    <property type="entry name" value="MFS general substrate transporter like domains"/>
    <property type="match status" value="2"/>
</dbReference>
<evidence type="ECO:0000256" key="5">
    <source>
        <dbReference type="SAM" id="Phobius"/>
    </source>
</evidence>
<dbReference type="RefSeq" id="WP_045679765.1">
    <property type="nucleotide sequence ID" value="NZ_CP010803.1"/>
</dbReference>
<dbReference type="Proteomes" id="UP000032611">
    <property type="component" value="Chromosome"/>
</dbReference>
<dbReference type="InterPro" id="IPR051788">
    <property type="entry name" value="MFS_Transporter"/>
</dbReference>
<feature type="transmembrane region" description="Helical" evidence="5">
    <location>
        <begin position="57"/>
        <end position="77"/>
    </location>
</feature>
<dbReference type="SUPFAM" id="SSF103473">
    <property type="entry name" value="MFS general substrate transporter"/>
    <property type="match status" value="1"/>
</dbReference>
<dbReference type="KEGG" id="mey:TM49_04825"/>
<evidence type="ECO:0000256" key="3">
    <source>
        <dbReference type="ARBA" id="ARBA00022989"/>
    </source>
</evidence>
<evidence type="ECO:0000259" key="6">
    <source>
        <dbReference type="PROSITE" id="PS50850"/>
    </source>
</evidence>
<dbReference type="AlphaFoldDB" id="A0A0D5LLU0"/>
<evidence type="ECO:0000256" key="2">
    <source>
        <dbReference type="ARBA" id="ARBA00022692"/>
    </source>
</evidence>
<dbReference type="InterPro" id="IPR011701">
    <property type="entry name" value="MFS"/>
</dbReference>
<feature type="transmembrane region" description="Helical" evidence="5">
    <location>
        <begin position="89"/>
        <end position="115"/>
    </location>
</feature>
<dbReference type="PANTHER" id="PTHR23514">
    <property type="entry name" value="BYPASS OF STOP CODON PROTEIN 6"/>
    <property type="match status" value="1"/>
</dbReference>
<sequence>MTETALPDRSRRRYMSRPRLAVSLLFLMNGFFTGSWAPKIPEFAERLSLSEGQLGLMILTFGLGSIIAMPATGFFLARFGSTGTVKVAALMFLPALLLISIVPVVPLAVLVMFYFGAMMAMMDVSMNGNTVAVEKAEGRAIMSSCHAFWSLGGLIGASIGGFLIATLGTLGHAVVATVIAAVLLALSFPRLQPDAPAMDEKREKIRLPLTPLPWLIGIMALFSMIPEGAIMDWSALYLRDERMVSIAWSGFGFAAFQMTMTTMRFAGDHIRDRFGAVRTLRFCAAMSVAGLLLAGLSSETALIIIGFAIAGIGISNMIPIAFSAAGNLPGMAPGIGLSVTTTLGYSGILIAPSGIGFLAEHIGFAPIFAGLSLLHVIVFLLAPLARYADRQPDS</sequence>
<comment type="subcellular location">
    <subcellularLocation>
        <location evidence="1">Membrane</location>
        <topology evidence="1">Multi-pass membrane protein</topology>
    </subcellularLocation>
</comment>
<dbReference type="CDD" id="cd17393">
    <property type="entry name" value="MFS_MosC_like"/>
    <property type="match status" value="1"/>
</dbReference>
<feature type="transmembrane region" description="Helical" evidence="5">
    <location>
        <begin position="207"/>
        <end position="225"/>
    </location>
</feature>
<evidence type="ECO:0000313" key="8">
    <source>
        <dbReference type="Proteomes" id="UP000032611"/>
    </source>
</evidence>
<accession>A0A0D5LLU0</accession>
<feature type="transmembrane region" description="Helical" evidence="5">
    <location>
        <begin position="279"/>
        <end position="296"/>
    </location>
</feature>